<name>A0A6P8IL94_ACTTE</name>
<gene>
    <name evidence="3" type="primary">LOC116302421</name>
</gene>
<reference evidence="3" key="1">
    <citation type="submission" date="2025-08" db="UniProtKB">
        <authorList>
            <consortium name="RefSeq"/>
        </authorList>
    </citation>
    <scope>IDENTIFICATION</scope>
    <source>
        <tissue evidence="3">Tentacle</tissue>
    </source>
</reference>
<comment type="similarity">
    <text evidence="1">Belongs to the PROTOR family.</text>
</comment>
<dbReference type="PANTHER" id="PTHR32428">
    <property type="entry name" value="TARGET OF RAPAMYCIN COMPLEX 2 SUBUNIT BIT61-RELATED"/>
    <property type="match status" value="1"/>
</dbReference>
<protein>
    <submittedName>
        <fullName evidence="3">Proline-rich protein 5-like</fullName>
    </submittedName>
</protein>
<keyword evidence="2" id="KW-1185">Reference proteome</keyword>
<evidence type="ECO:0000256" key="1">
    <source>
        <dbReference type="ARBA" id="ARBA00010453"/>
    </source>
</evidence>
<evidence type="ECO:0000313" key="2">
    <source>
        <dbReference type="Proteomes" id="UP000515163"/>
    </source>
</evidence>
<dbReference type="KEGG" id="aten:116302421"/>
<accession>A0A6P8IL94</accession>
<proteinExistence type="inferred from homology"/>
<dbReference type="GO" id="GO:0038203">
    <property type="term" value="P:TORC2 signaling"/>
    <property type="evidence" value="ECO:0007669"/>
    <property type="project" value="TreeGrafter"/>
</dbReference>
<dbReference type="RefSeq" id="XP_031567574.1">
    <property type="nucleotide sequence ID" value="XM_031711714.1"/>
</dbReference>
<dbReference type="PANTHER" id="PTHR32428:SF2">
    <property type="entry name" value="TARGET OF RAPAMYCIN COMPLEX 2 SUBUNIT BIT61-RELATED"/>
    <property type="match status" value="1"/>
</dbReference>
<dbReference type="InterPro" id="IPR013745">
    <property type="entry name" value="Bit61/PRR5"/>
</dbReference>
<dbReference type="AlphaFoldDB" id="A0A6P8IL94"/>
<organism evidence="2 3">
    <name type="scientific">Actinia tenebrosa</name>
    <name type="common">Australian red waratah sea anemone</name>
    <dbReference type="NCBI Taxonomy" id="6105"/>
    <lineage>
        <taxon>Eukaryota</taxon>
        <taxon>Metazoa</taxon>
        <taxon>Cnidaria</taxon>
        <taxon>Anthozoa</taxon>
        <taxon>Hexacorallia</taxon>
        <taxon>Actiniaria</taxon>
        <taxon>Actiniidae</taxon>
        <taxon>Actinia</taxon>
    </lineage>
</organism>
<dbReference type="GeneID" id="116302421"/>
<dbReference type="Pfam" id="PF08539">
    <property type="entry name" value="HbrB"/>
    <property type="match status" value="1"/>
</dbReference>
<dbReference type="Proteomes" id="UP000515163">
    <property type="component" value="Unplaced"/>
</dbReference>
<dbReference type="FunCoup" id="A0A6P8IL94">
    <property type="interactions" value="210"/>
</dbReference>
<evidence type="ECO:0000313" key="3">
    <source>
        <dbReference type="RefSeq" id="XP_031567574.1"/>
    </source>
</evidence>
<sequence>MAKSPVPTLSDLWGSRKDSSLMMQRPRSPKVEKKFSFPASNSKEDWHIVTSVVTALFQKKKLSNLELDLLTEKVKLVKADFGNGELCKRFKESILVKGMIILREHIKVESGAQLLDKLATTWTHFFHNVLPLVQAIFVNLQPADGNSVRDLSLITFRDIVVLKTKLEEAFQMALSPPAAVVQMLLVLQSVHDSTPPNKNYKKLETLVSYVVSPYLSSSGLRIKPIMYSQQINTKTFGSDSSPSDSGRIPRPASALQLTKSSDKLDPVMEVEQVNRRHTFTGSDNSVTSQYTFTGSDHPIASVSSTKNTKVNTKM</sequence>
<dbReference type="OrthoDB" id="2290221at2759"/>
<dbReference type="GO" id="GO:0031932">
    <property type="term" value="C:TORC2 complex"/>
    <property type="evidence" value="ECO:0007669"/>
    <property type="project" value="TreeGrafter"/>
</dbReference>
<dbReference type="InParanoid" id="A0A6P8IL94"/>